<evidence type="ECO:0000313" key="5">
    <source>
        <dbReference type="Proteomes" id="UP000594638"/>
    </source>
</evidence>
<feature type="transmembrane region" description="Helical" evidence="2">
    <location>
        <begin position="288"/>
        <end position="312"/>
    </location>
</feature>
<evidence type="ECO:0000256" key="2">
    <source>
        <dbReference type="SAM" id="Phobius"/>
    </source>
</evidence>
<keyword evidence="2" id="KW-1133">Transmembrane helix</keyword>
<dbReference type="InterPro" id="IPR002110">
    <property type="entry name" value="Ankyrin_rpt"/>
</dbReference>
<proteinExistence type="predicted"/>
<organism evidence="4 5">
    <name type="scientific">Olea europaea subsp. europaea</name>
    <dbReference type="NCBI Taxonomy" id="158383"/>
    <lineage>
        <taxon>Eukaryota</taxon>
        <taxon>Viridiplantae</taxon>
        <taxon>Streptophyta</taxon>
        <taxon>Embryophyta</taxon>
        <taxon>Tracheophyta</taxon>
        <taxon>Spermatophyta</taxon>
        <taxon>Magnoliopsida</taxon>
        <taxon>eudicotyledons</taxon>
        <taxon>Gunneridae</taxon>
        <taxon>Pentapetalae</taxon>
        <taxon>asterids</taxon>
        <taxon>lamiids</taxon>
        <taxon>Lamiales</taxon>
        <taxon>Oleaceae</taxon>
        <taxon>Oleeae</taxon>
        <taxon>Olea</taxon>
    </lineage>
</organism>
<dbReference type="Gene3D" id="1.25.40.20">
    <property type="entry name" value="Ankyrin repeat-containing domain"/>
    <property type="match status" value="1"/>
</dbReference>
<dbReference type="PROSITE" id="PS50088">
    <property type="entry name" value="ANK_REPEAT"/>
    <property type="match status" value="1"/>
</dbReference>
<dbReference type="Gramene" id="OE9A098604T2">
    <property type="protein sequence ID" value="OE9A098604C2"/>
    <property type="gene ID" value="OE9A098604"/>
</dbReference>
<dbReference type="OrthoDB" id="909233at2759"/>
<dbReference type="Pfam" id="PF13962">
    <property type="entry name" value="PGG"/>
    <property type="match status" value="1"/>
</dbReference>
<keyword evidence="2" id="KW-0472">Membrane</keyword>
<dbReference type="SMART" id="SM00248">
    <property type="entry name" value="ANK"/>
    <property type="match status" value="3"/>
</dbReference>
<dbReference type="Pfam" id="PF12796">
    <property type="entry name" value="Ank_2"/>
    <property type="match status" value="1"/>
</dbReference>
<evidence type="ECO:0000259" key="3">
    <source>
        <dbReference type="Pfam" id="PF13962"/>
    </source>
</evidence>
<dbReference type="Proteomes" id="UP000594638">
    <property type="component" value="Unassembled WGS sequence"/>
</dbReference>
<name>A0A8S0Q5H3_OLEEU</name>
<gene>
    <name evidence="4" type="ORF">OLEA9_A098604</name>
</gene>
<dbReference type="PANTHER" id="PTHR24128">
    <property type="entry name" value="HOMEOBOX PROTEIN WARIAI"/>
    <property type="match status" value="1"/>
</dbReference>
<dbReference type="PANTHER" id="PTHR24128:SF24">
    <property type="entry name" value="ANKYRIN REPEAT PROTEIN"/>
    <property type="match status" value="1"/>
</dbReference>
<feature type="transmembrane region" description="Helical" evidence="2">
    <location>
        <begin position="324"/>
        <end position="342"/>
    </location>
</feature>
<feature type="repeat" description="ANK" evidence="1">
    <location>
        <begin position="65"/>
        <end position="92"/>
    </location>
</feature>
<keyword evidence="5" id="KW-1185">Reference proteome</keyword>
<feature type="domain" description="PGG" evidence="3">
    <location>
        <begin position="238"/>
        <end position="341"/>
    </location>
</feature>
<evidence type="ECO:0000256" key="1">
    <source>
        <dbReference type="PROSITE-ProRule" id="PRU00023"/>
    </source>
</evidence>
<dbReference type="EMBL" id="CACTIH010000542">
    <property type="protein sequence ID" value="CAA2961427.1"/>
    <property type="molecule type" value="Genomic_DNA"/>
</dbReference>
<dbReference type="PROSITE" id="PS50297">
    <property type="entry name" value="ANK_REP_REGION"/>
    <property type="match status" value="1"/>
</dbReference>
<sequence>MNTVEDRDIIDLYTKIRDNPYYLEGPNEMAFVELPLHTTASEGRTDLALEIWRLKPSLGKKLNLDGLSPLHLALNKGHIDAVKRLIKHDSDLVHVPGREGITLLHCAVEKEEIDLLIYFLLTCPLSIFDLTIRDETVVHIAIRNNNFRAFMVLFGWARRTYRTTVFHWRDEEGNNVMHLAALTNQPMVMKSLIKIVHVNKKNLEGKTALDILNPEIVEARKILISAGAKEGSLLVDDATSLVAVLIATAAFQATLSPPYWISGSDTTSDTTPDLPNIKSDYNDLTSTYFIFNICQSIAQTSIIFNAIAFGLARGTCAILTLAPLHLFLWPSLVLFSISYALLA</sequence>
<comment type="caution">
    <text evidence="4">The sequence shown here is derived from an EMBL/GenBank/DDBJ whole genome shotgun (WGS) entry which is preliminary data.</text>
</comment>
<accession>A0A8S0Q5H3</accession>
<dbReference type="InterPro" id="IPR036770">
    <property type="entry name" value="Ankyrin_rpt-contain_sf"/>
</dbReference>
<dbReference type="SUPFAM" id="SSF48403">
    <property type="entry name" value="Ankyrin repeat"/>
    <property type="match status" value="1"/>
</dbReference>
<protein>
    <submittedName>
        <fullName evidence="4">Ankyrin repeat-containing BDA1-like</fullName>
    </submittedName>
</protein>
<keyword evidence="1" id="KW-0040">ANK repeat</keyword>
<reference evidence="4 5" key="1">
    <citation type="submission" date="2019-12" db="EMBL/GenBank/DDBJ databases">
        <authorList>
            <person name="Alioto T."/>
            <person name="Alioto T."/>
            <person name="Gomez Garrido J."/>
        </authorList>
    </citation>
    <scope>NUCLEOTIDE SEQUENCE [LARGE SCALE GENOMIC DNA]</scope>
</reference>
<dbReference type="InterPro" id="IPR026961">
    <property type="entry name" value="PGG_dom"/>
</dbReference>
<keyword evidence="2" id="KW-0812">Transmembrane</keyword>
<dbReference type="AlphaFoldDB" id="A0A8S0Q5H3"/>
<evidence type="ECO:0000313" key="4">
    <source>
        <dbReference type="EMBL" id="CAA2961427.1"/>
    </source>
</evidence>